<feature type="domain" description="Thioredoxin" evidence="2">
    <location>
        <begin position="33"/>
        <end position="188"/>
    </location>
</feature>
<accession>A0ABZ3HDL3</accession>
<proteinExistence type="predicted"/>
<feature type="chain" id="PRO_5046646180" evidence="1">
    <location>
        <begin position="29"/>
        <end position="190"/>
    </location>
</feature>
<dbReference type="EMBL" id="CP147920">
    <property type="protein sequence ID" value="XAU15831.1"/>
    <property type="molecule type" value="Genomic_DNA"/>
</dbReference>
<evidence type="ECO:0000313" key="3">
    <source>
        <dbReference type="EMBL" id="XAU15831.1"/>
    </source>
</evidence>
<dbReference type="InterPro" id="IPR013740">
    <property type="entry name" value="Redoxin"/>
</dbReference>
<dbReference type="PANTHER" id="PTHR42852:SF13">
    <property type="entry name" value="PROTEIN DIPZ"/>
    <property type="match status" value="1"/>
</dbReference>
<keyword evidence="4" id="KW-1185">Reference proteome</keyword>
<keyword evidence="1" id="KW-0732">Signal</keyword>
<dbReference type="Pfam" id="PF08534">
    <property type="entry name" value="Redoxin"/>
    <property type="match status" value="1"/>
</dbReference>
<evidence type="ECO:0000259" key="2">
    <source>
        <dbReference type="PROSITE" id="PS51352"/>
    </source>
</evidence>
<dbReference type="Gene3D" id="3.40.30.10">
    <property type="entry name" value="Glutaredoxin"/>
    <property type="match status" value="1"/>
</dbReference>
<name>A0ABZ3HDL3_9BACT</name>
<dbReference type="Proteomes" id="UP001447842">
    <property type="component" value="Chromosome"/>
</dbReference>
<dbReference type="PROSITE" id="PS51257">
    <property type="entry name" value="PROKAR_LIPOPROTEIN"/>
    <property type="match status" value="1"/>
</dbReference>
<dbReference type="PROSITE" id="PS51352">
    <property type="entry name" value="THIOREDOXIN_2"/>
    <property type="match status" value="1"/>
</dbReference>
<dbReference type="RefSeq" id="WP_345973203.1">
    <property type="nucleotide sequence ID" value="NZ_CP147920.1"/>
</dbReference>
<dbReference type="InterPro" id="IPR013766">
    <property type="entry name" value="Thioredoxin_domain"/>
</dbReference>
<dbReference type="PANTHER" id="PTHR42852">
    <property type="entry name" value="THIOL:DISULFIDE INTERCHANGE PROTEIN DSBE"/>
    <property type="match status" value="1"/>
</dbReference>
<dbReference type="CDD" id="cd02966">
    <property type="entry name" value="TlpA_like_family"/>
    <property type="match status" value="1"/>
</dbReference>
<dbReference type="InterPro" id="IPR050553">
    <property type="entry name" value="Thioredoxin_ResA/DsbE_sf"/>
</dbReference>
<sequence>MKMMVKQFTITALVALLMLGGCSDSKDAQSGDADALIAKTVYTLNDINGSAYEVTKSGADFRISGVPEPVVVYDIFATWCPPCRAEAPHLSSLQKKLAGKIKIIGVTIEEGNDNAYYRRFAEDIGIEYSLVNSPDNQKFSRAVAGAIGVGQDFPIPLMVVYKNGRFVKYYSGLVPEEMLESDLKALAEAQ</sequence>
<protein>
    <submittedName>
        <fullName evidence="3">TlpA disulfide reductase family protein</fullName>
    </submittedName>
</protein>
<dbReference type="SUPFAM" id="SSF52833">
    <property type="entry name" value="Thioredoxin-like"/>
    <property type="match status" value="1"/>
</dbReference>
<evidence type="ECO:0000313" key="4">
    <source>
        <dbReference type="Proteomes" id="UP001447842"/>
    </source>
</evidence>
<feature type="signal peptide" evidence="1">
    <location>
        <begin position="1"/>
        <end position="28"/>
    </location>
</feature>
<gene>
    <name evidence="3" type="ORF">WCY31_03800</name>
</gene>
<reference evidence="3 4" key="1">
    <citation type="submission" date="2024-03" db="EMBL/GenBank/DDBJ databases">
        <title>Sulfurimonas sp. HSL3-1.</title>
        <authorList>
            <person name="Wang S."/>
        </authorList>
    </citation>
    <scope>NUCLEOTIDE SEQUENCE [LARGE SCALE GENOMIC DNA]</scope>
    <source>
        <strain evidence="3 4">HSL3-1</strain>
    </source>
</reference>
<organism evidence="3 4">
    <name type="scientific">Sulfurimonas diazotrophicus</name>
    <dbReference type="NCBI Taxonomy" id="3131939"/>
    <lineage>
        <taxon>Bacteria</taxon>
        <taxon>Pseudomonadati</taxon>
        <taxon>Campylobacterota</taxon>
        <taxon>Epsilonproteobacteria</taxon>
        <taxon>Campylobacterales</taxon>
        <taxon>Sulfurimonadaceae</taxon>
        <taxon>Sulfurimonas</taxon>
    </lineage>
</organism>
<dbReference type="InterPro" id="IPR036249">
    <property type="entry name" value="Thioredoxin-like_sf"/>
</dbReference>
<evidence type="ECO:0000256" key="1">
    <source>
        <dbReference type="SAM" id="SignalP"/>
    </source>
</evidence>